<gene>
    <name evidence="1" type="ORF">LEA_11657</name>
</gene>
<protein>
    <submittedName>
        <fullName evidence="1">Uncharacterized protein</fullName>
    </submittedName>
</protein>
<evidence type="ECO:0000313" key="1">
    <source>
        <dbReference type="EMBL" id="EKC62797.1"/>
    </source>
</evidence>
<feature type="non-terminal residue" evidence="1">
    <location>
        <position position="43"/>
    </location>
</feature>
<reference evidence="1" key="1">
    <citation type="journal article" date="2013" name="Environ. Microbiol.">
        <title>Microbiota from the distal guts of lean and obese adolescents exhibit partial functional redundancy besides clear differences in community structure.</title>
        <authorList>
            <person name="Ferrer M."/>
            <person name="Ruiz A."/>
            <person name="Lanza F."/>
            <person name="Haange S.B."/>
            <person name="Oberbach A."/>
            <person name="Till H."/>
            <person name="Bargiela R."/>
            <person name="Campoy C."/>
            <person name="Segura M.T."/>
            <person name="Richter M."/>
            <person name="von Bergen M."/>
            <person name="Seifert J."/>
            <person name="Suarez A."/>
        </authorList>
    </citation>
    <scope>NUCLEOTIDE SEQUENCE</scope>
</reference>
<dbReference type="InterPro" id="IPR027417">
    <property type="entry name" value="P-loop_NTPase"/>
</dbReference>
<dbReference type="AlphaFoldDB" id="K1SQ09"/>
<comment type="caution">
    <text evidence="1">The sequence shown here is derived from an EMBL/GenBank/DDBJ whole genome shotgun (WGS) entry which is preliminary data.</text>
</comment>
<dbReference type="EMBL" id="AJWY01007867">
    <property type="protein sequence ID" value="EKC62797.1"/>
    <property type="molecule type" value="Genomic_DNA"/>
</dbReference>
<proteinExistence type="predicted"/>
<organism evidence="1">
    <name type="scientific">human gut metagenome</name>
    <dbReference type="NCBI Taxonomy" id="408170"/>
    <lineage>
        <taxon>unclassified sequences</taxon>
        <taxon>metagenomes</taxon>
        <taxon>organismal metagenomes</taxon>
    </lineage>
</organism>
<name>K1SQ09_9ZZZZ</name>
<accession>K1SQ09</accession>
<dbReference type="Gene3D" id="3.40.50.300">
    <property type="entry name" value="P-loop containing nucleotide triphosphate hydrolases"/>
    <property type="match status" value="1"/>
</dbReference>
<sequence length="43" mass="4557">MLAEVRALGEGIVIADQLPTAMAPEVLKNTGLKLGHRITAQDD</sequence>